<reference evidence="1" key="1">
    <citation type="submission" date="2018-05" db="EMBL/GenBank/DDBJ databases">
        <authorList>
            <person name="Lanie J.A."/>
            <person name="Ng W.-L."/>
            <person name="Kazmierczak K.M."/>
            <person name="Andrzejewski T.M."/>
            <person name="Davidsen T.M."/>
            <person name="Wayne K.J."/>
            <person name="Tettelin H."/>
            <person name="Glass J.I."/>
            <person name="Rusch D."/>
            <person name="Podicherti R."/>
            <person name="Tsui H.-C.T."/>
            <person name="Winkler M.E."/>
        </authorList>
    </citation>
    <scope>NUCLEOTIDE SEQUENCE</scope>
</reference>
<name>A0A383APH4_9ZZZZ</name>
<proteinExistence type="predicted"/>
<feature type="non-terminal residue" evidence="1">
    <location>
        <position position="35"/>
    </location>
</feature>
<evidence type="ECO:0000313" key="1">
    <source>
        <dbReference type="EMBL" id="SVE09115.1"/>
    </source>
</evidence>
<dbReference type="AlphaFoldDB" id="A0A383APH4"/>
<accession>A0A383APH4</accession>
<protein>
    <submittedName>
        <fullName evidence="1">Uncharacterized protein</fullName>
    </submittedName>
</protein>
<gene>
    <name evidence="1" type="ORF">METZ01_LOCUS461969</name>
</gene>
<organism evidence="1">
    <name type="scientific">marine metagenome</name>
    <dbReference type="NCBI Taxonomy" id="408172"/>
    <lineage>
        <taxon>unclassified sequences</taxon>
        <taxon>metagenomes</taxon>
        <taxon>ecological metagenomes</taxon>
    </lineage>
</organism>
<sequence length="35" mass="3984">MTDISQLNRLFFDNTDLDHTRLESIVDDSLTGADD</sequence>
<dbReference type="EMBL" id="UINC01193483">
    <property type="protein sequence ID" value="SVE09115.1"/>
    <property type="molecule type" value="Genomic_DNA"/>
</dbReference>